<dbReference type="EMBL" id="ON529855">
    <property type="protein sequence ID" value="USN14493.1"/>
    <property type="molecule type" value="Genomic_DNA"/>
</dbReference>
<evidence type="ECO:0000313" key="1">
    <source>
        <dbReference type="EMBL" id="USN14493.1"/>
    </source>
</evidence>
<proteinExistence type="predicted"/>
<protein>
    <submittedName>
        <fullName evidence="1">Uncharacterized protein</fullName>
    </submittedName>
</protein>
<gene>
    <name evidence="1" type="ORF">DOMOVOI_00180</name>
</gene>
<name>A0A9E7MPY8_9CAUD</name>
<evidence type="ECO:0000313" key="2">
    <source>
        <dbReference type="Proteomes" id="UP001057221"/>
    </source>
</evidence>
<reference evidence="1 2" key="1">
    <citation type="submission" date="2022-05" db="EMBL/GenBank/DDBJ databases">
        <authorList>
            <person name="Friedrich I."/>
            <person name="Poehlein A."/>
            <person name="Schneider D."/>
            <person name="Hertel R."/>
            <person name="Daniel R."/>
        </authorList>
    </citation>
    <scope>NUCLEOTIDE SEQUENCE [LARGE SCALE GENOMIC DNA]</scope>
</reference>
<accession>A0A9E7MPY8</accession>
<keyword evidence="2" id="KW-1185">Reference proteome</keyword>
<sequence length="169" mass="18824">MLKSAIIARGSGYADDTSFEPFEVLRHPLPEREMRILGSDNGKPGTGVCYRAYDVKLAVRRTGESERRRDRKSTFYILMQHGAGTRVVEVSGAYDNGEMLEAIKAMPEVALFGLLYSIYSAVDETGRHAAETTRTEWARAAIEKRIKVGRVKQGRRKVEIVPAPDPLAP</sequence>
<organism evidence="1 2">
    <name type="scientific">Brevundimonas phage vB_BpoS-Domovoi</name>
    <dbReference type="NCBI Taxonomy" id="2948598"/>
    <lineage>
        <taxon>Viruses</taxon>
        <taxon>Duplodnaviria</taxon>
        <taxon>Heunggongvirae</taxon>
        <taxon>Uroviricota</taxon>
        <taxon>Caudoviricetes</taxon>
        <taxon>Jeanschmidtviridae</taxon>
        <taxon>Marchewkavirus</taxon>
        <taxon>Marchewkavirus domovoi</taxon>
    </lineage>
</organism>
<dbReference type="Proteomes" id="UP001057221">
    <property type="component" value="Segment"/>
</dbReference>